<dbReference type="Pfam" id="PF01549">
    <property type="entry name" value="ShK"/>
    <property type="match status" value="1"/>
</dbReference>
<evidence type="ECO:0000313" key="5">
    <source>
        <dbReference type="WBParaSite" id="PgR092_g033_t01"/>
    </source>
</evidence>
<protein>
    <submittedName>
        <fullName evidence="5">ShKT domain-containing protein</fullName>
    </submittedName>
</protein>
<name>A0A915C633_PARUN</name>
<feature type="disulfide bond" evidence="1">
    <location>
        <begin position="68"/>
        <end position="81"/>
    </location>
</feature>
<reference evidence="5" key="1">
    <citation type="submission" date="2022-11" db="UniProtKB">
        <authorList>
            <consortium name="WormBaseParasite"/>
        </authorList>
    </citation>
    <scope>IDENTIFICATION</scope>
</reference>
<comment type="caution">
    <text evidence="1">Lacks conserved residue(s) required for the propagation of feature annotation.</text>
</comment>
<dbReference type="AlphaFoldDB" id="A0A915C633"/>
<accession>A0A915C633</accession>
<feature type="compositionally biased region" description="Low complexity" evidence="2">
    <location>
        <begin position="15"/>
        <end position="28"/>
    </location>
</feature>
<feature type="domain" description="ShKT" evidence="3">
    <location>
        <begin position="54"/>
        <end position="84"/>
    </location>
</feature>
<evidence type="ECO:0000256" key="2">
    <source>
        <dbReference type="SAM" id="MobiDB-lite"/>
    </source>
</evidence>
<evidence type="ECO:0000259" key="3">
    <source>
        <dbReference type="PROSITE" id="PS51670"/>
    </source>
</evidence>
<dbReference type="PROSITE" id="PS51670">
    <property type="entry name" value="SHKT"/>
    <property type="match status" value="1"/>
</dbReference>
<proteinExistence type="predicted"/>
<organism evidence="4 5">
    <name type="scientific">Parascaris univalens</name>
    <name type="common">Nematode worm</name>
    <dbReference type="NCBI Taxonomy" id="6257"/>
    <lineage>
        <taxon>Eukaryota</taxon>
        <taxon>Metazoa</taxon>
        <taxon>Ecdysozoa</taxon>
        <taxon>Nematoda</taxon>
        <taxon>Chromadorea</taxon>
        <taxon>Rhabditida</taxon>
        <taxon>Spirurina</taxon>
        <taxon>Ascaridomorpha</taxon>
        <taxon>Ascaridoidea</taxon>
        <taxon>Ascarididae</taxon>
        <taxon>Parascaris</taxon>
    </lineage>
</organism>
<sequence length="84" mass="9198">LRGLEVQREQQALLNRAGATTRAAAEATTRARDKAAASARNKASTRKTSGNRKCKDRLKNCSQFAHLCDVSQLRKHCPLTCNAC</sequence>
<dbReference type="WBParaSite" id="PgR092_g033_t01">
    <property type="protein sequence ID" value="PgR092_g033_t01"/>
    <property type="gene ID" value="PgR092_g033"/>
</dbReference>
<feature type="compositionally biased region" description="Basic residues" evidence="2">
    <location>
        <begin position="43"/>
        <end position="52"/>
    </location>
</feature>
<keyword evidence="1" id="KW-1015">Disulfide bond</keyword>
<evidence type="ECO:0000313" key="4">
    <source>
        <dbReference type="Proteomes" id="UP000887569"/>
    </source>
</evidence>
<dbReference type="Proteomes" id="UP000887569">
    <property type="component" value="Unplaced"/>
</dbReference>
<keyword evidence="4" id="KW-1185">Reference proteome</keyword>
<evidence type="ECO:0000256" key="1">
    <source>
        <dbReference type="PROSITE-ProRule" id="PRU01005"/>
    </source>
</evidence>
<feature type="region of interest" description="Disordered" evidence="2">
    <location>
        <begin position="15"/>
        <end position="52"/>
    </location>
</feature>
<dbReference type="InterPro" id="IPR003582">
    <property type="entry name" value="ShKT_dom"/>
</dbReference>